<proteinExistence type="predicted"/>
<dbReference type="PANTHER" id="PTHR31972:SF6">
    <property type="entry name" value="DUF868 DOMAIN-CONTAINING PROTEIN"/>
    <property type="match status" value="1"/>
</dbReference>
<dbReference type="InterPro" id="IPR008586">
    <property type="entry name" value="DUF868_pln"/>
</dbReference>
<dbReference type="Pfam" id="PF05910">
    <property type="entry name" value="DUF868"/>
    <property type="match status" value="1"/>
</dbReference>
<organism evidence="1 2">
    <name type="scientific">Trifolium medium</name>
    <dbReference type="NCBI Taxonomy" id="97028"/>
    <lineage>
        <taxon>Eukaryota</taxon>
        <taxon>Viridiplantae</taxon>
        <taxon>Streptophyta</taxon>
        <taxon>Embryophyta</taxon>
        <taxon>Tracheophyta</taxon>
        <taxon>Spermatophyta</taxon>
        <taxon>Magnoliopsida</taxon>
        <taxon>eudicotyledons</taxon>
        <taxon>Gunneridae</taxon>
        <taxon>Pentapetalae</taxon>
        <taxon>rosids</taxon>
        <taxon>fabids</taxon>
        <taxon>Fabales</taxon>
        <taxon>Fabaceae</taxon>
        <taxon>Papilionoideae</taxon>
        <taxon>50 kb inversion clade</taxon>
        <taxon>NPAAA clade</taxon>
        <taxon>Hologalegina</taxon>
        <taxon>IRL clade</taxon>
        <taxon>Trifolieae</taxon>
        <taxon>Trifolium</taxon>
    </lineage>
</organism>
<dbReference type="AlphaFoldDB" id="A0A392MDG2"/>
<gene>
    <name evidence="1" type="ORF">A2U01_0006389</name>
</gene>
<dbReference type="Proteomes" id="UP000265520">
    <property type="component" value="Unassembled WGS sequence"/>
</dbReference>
<evidence type="ECO:0000313" key="1">
    <source>
        <dbReference type="EMBL" id="MCH85542.1"/>
    </source>
</evidence>
<dbReference type="PANTHER" id="PTHR31972">
    <property type="entry name" value="EXPRESSED PROTEIN"/>
    <property type="match status" value="1"/>
</dbReference>
<name>A0A392MDG2_9FABA</name>
<reference evidence="1 2" key="1">
    <citation type="journal article" date="2018" name="Front. Plant Sci.">
        <title>Red Clover (Trifolium pratense) and Zigzag Clover (T. medium) - A Picture of Genomic Similarities and Differences.</title>
        <authorList>
            <person name="Dluhosova J."/>
            <person name="Istvanek J."/>
            <person name="Nedelnik J."/>
            <person name="Repkova J."/>
        </authorList>
    </citation>
    <scope>NUCLEOTIDE SEQUENCE [LARGE SCALE GENOMIC DNA]</scope>
    <source>
        <strain evidence="2">cv. 10/8</strain>
        <tissue evidence="1">Leaf</tissue>
    </source>
</reference>
<sequence>MLGRTNYVSHVTLMGSKHEIKIECKEGVLSVKVDGEIQLVVRRIVWKFKGYEKIMLIEGIQVEFYWDVLLSWTYNNNNDYIGQGVFIFQVGDYIKGTMWPEMWADVNTSESCCGSNVANGFSLLPYAWTQN</sequence>
<keyword evidence="2" id="KW-1185">Reference proteome</keyword>
<comment type="caution">
    <text evidence="1">The sequence shown here is derived from an EMBL/GenBank/DDBJ whole genome shotgun (WGS) entry which is preliminary data.</text>
</comment>
<dbReference type="EMBL" id="LXQA010008716">
    <property type="protein sequence ID" value="MCH85542.1"/>
    <property type="molecule type" value="Genomic_DNA"/>
</dbReference>
<accession>A0A392MDG2</accession>
<evidence type="ECO:0000313" key="2">
    <source>
        <dbReference type="Proteomes" id="UP000265520"/>
    </source>
</evidence>
<protein>
    <submittedName>
        <fullName evidence="1">Uncharacterized protein</fullName>
    </submittedName>
</protein>